<evidence type="ECO:0000256" key="2">
    <source>
        <dbReference type="ARBA" id="ARBA00022692"/>
    </source>
</evidence>
<dbReference type="GO" id="GO:0016020">
    <property type="term" value="C:membrane"/>
    <property type="evidence" value="ECO:0007669"/>
    <property type="project" value="InterPro"/>
</dbReference>
<reference evidence="10" key="1">
    <citation type="submission" date="2016-10" db="EMBL/GenBank/DDBJ databases">
        <authorList>
            <person name="Varghese N."/>
            <person name="Submissions S."/>
        </authorList>
    </citation>
    <scope>NUCLEOTIDE SEQUENCE [LARGE SCALE GENOMIC DNA]</scope>
    <source>
        <strain evidence="10">DSM 1565</strain>
    </source>
</reference>
<keyword evidence="3 6" id="KW-1133">Transmembrane helix</keyword>
<dbReference type="Proteomes" id="UP000199423">
    <property type="component" value="Unassembled WGS sequence"/>
</dbReference>
<accession>A0A1I7MY03</accession>
<dbReference type="OrthoDB" id="9811754at2"/>
<evidence type="ECO:0000256" key="1">
    <source>
        <dbReference type="ARBA" id="ARBA00009477"/>
    </source>
</evidence>
<dbReference type="PANTHER" id="PTHR30367:SF1">
    <property type="entry name" value="MULTIDRUG RESISTANCE PROTEIN MDTN"/>
    <property type="match status" value="1"/>
</dbReference>
<dbReference type="InterPro" id="IPR050393">
    <property type="entry name" value="MFP_Efflux_Pump"/>
</dbReference>
<proteinExistence type="inferred from homology"/>
<dbReference type="EMBL" id="FPCH01000001">
    <property type="protein sequence ID" value="SFV27248.1"/>
    <property type="molecule type" value="Genomic_DNA"/>
</dbReference>
<evidence type="ECO:0000259" key="7">
    <source>
        <dbReference type="Pfam" id="PF25917"/>
    </source>
</evidence>
<evidence type="ECO:0000259" key="8">
    <source>
        <dbReference type="Pfam" id="PF25963"/>
    </source>
</evidence>
<dbReference type="InterPro" id="IPR058625">
    <property type="entry name" value="MdtA-like_BSH"/>
</dbReference>
<sequence>MPEIASTTRKLPPTKPAGRETTTVYDPPSIKRRLRVLPILATLSFAAVAAGAVWILWQNYMGRPWTRDGTVRAYVVRLAPEVSGKVIELPVKDNQYVHKGELLMKIDPRDYHVAVDLAKAAIEQAQADLENKNAQQARRNRLTDLATSVEEKQTYTSAAEMAEAALAQRNANLTQANINLERTELRSPVNGWITNLLIRQGDYATAGQQVMSIVDADSFWLDGYFEETAVNQIRDGDTAKIWLLGYNKVLYGRVDSVARGIVVSNATPGTSGLANVNPIFTWVRLAQRVPVRIHFDKVPKDLRLVIGMTATIEIEPKEQPASFIRRPLFDIRLFISK</sequence>
<dbReference type="Pfam" id="PF25917">
    <property type="entry name" value="BSH_RND"/>
    <property type="match status" value="1"/>
</dbReference>
<evidence type="ECO:0000313" key="10">
    <source>
        <dbReference type="Proteomes" id="UP000199423"/>
    </source>
</evidence>
<evidence type="ECO:0000256" key="5">
    <source>
        <dbReference type="SAM" id="MobiDB-lite"/>
    </source>
</evidence>
<dbReference type="PANTHER" id="PTHR30367">
    <property type="entry name" value="P-HYDROXYBENZOIC ACID EFFLUX PUMP SUBUNIT AAEA-RELATED"/>
    <property type="match status" value="1"/>
</dbReference>
<dbReference type="Gene3D" id="2.40.50.100">
    <property type="match status" value="1"/>
</dbReference>
<evidence type="ECO:0000313" key="9">
    <source>
        <dbReference type="EMBL" id="SFV27248.1"/>
    </source>
</evidence>
<dbReference type="AlphaFoldDB" id="A0A1I7MY03"/>
<name>A0A1I7MY03_9HYPH</name>
<organism evidence="9 10">
    <name type="scientific">Hyphomicrobium facile</name>
    <dbReference type="NCBI Taxonomy" id="51670"/>
    <lineage>
        <taxon>Bacteria</taxon>
        <taxon>Pseudomonadati</taxon>
        <taxon>Pseudomonadota</taxon>
        <taxon>Alphaproteobacteria</taxon>
        <taxon>Hyphomicrobiales</taxon>
        <taxon>Hyphomicrobiaceae</taxon>
        <taxon>Hyphomicrobium</taxon>
    </lineage>
</organism>
<feature type="domain" description="Multidrug resistance protein MdtA-like barrel-sandwich hybrid" evidence="7">
    <location>
        <begin position="76"/>
        <end position="215"/>
    </location>
</feature>
<dbReference type="SUPFAM" id="SSF111369">
    <property type="entry name" value="HlyD-like secretion proteins"/>
    <property type="match status" value="1"/>
</dbReference>
<keyword evidence="4 6" id="KW-0472">Membrane</keyword>
<dbReference type="InterPro" id="IPR006143">
    <property type="entry name" value="RND_pump_MFP"/>
</dbReference>
<dbReference type="Pfam" id="PF25963">
    <property type="entry name" value="Beta-barrel_AAEA"/>
    <property type="match status" value="1"/>
</dbReference>
<evidence type="ECO:0000256" key="3">
    <source>
        <dbReference type="ARBA" id="ARBA00022989"/>
    </source>
</evidence>
<evidence type="ECO:0000256" key="6">
    <source>
        <dbReference type="SAM" id="Phobius"/>
    </source>
</evidence>
<keyword evidence="10" id="KW-1185">Reference proteome</keyword>
<dbReference type="GO" id="GO:0022857">
    <property type="term" value="F:transmembrane transporter activity"/>
    <property type="evidence" value="ECO:0007669"/>
    <property type="project" value="InterPro"/>
</dbReference>
<evidence type="ECO:0000256" key="4">
    <source>
        <dbReference type="ARBA" id="ARBA00023136"/>
    </source>
</evidence>
<feature type="region of interest" description="Disordered" evidence="5">
    <location>
        <begin position="1"/>
        <end position="25"/>
    </location>
</feature>
<dbReference type="Gene3D" id="2.40.30.170">
    <property type="match status" value="1"/>
</dbReference>
<dbReference type="InterPro" id="IPR058634">
    <property type="entry name" value="AaeA-lik-b-barrel"/>
</dbReference>
<dbReference type="NCBIfam" id="TIGR01730">
    <property type="entry name" value="RND_mfp"/>
    <property type="match status" value="1"/>
</dbReference>
<feature type="transmembrane region" description="Helical" evidence="6">
    <location>
        <begin position="36"/>
        <end position="57"/>
    </location>
</feature>
<dbReference type="STRING" id="51670.SAMN04488557_0713"/>
<gene>
    <name evidence="9" type="ORF">SAMN04488557_0713</name>
</gene>
<protein>
    <submittedName>
        <fullName evidence="9">RND family efflux transporter, MFP subunit</fullName>
    </submittedName>
</protein>
<keyword evidence="2 6" id="KW-0812">Transmembrane</keyword>
<comment type="similarity">
    <text evidence="1">Belongs to the membrane fusion protein (MFP) (TC 8.A.1) family.</text>
</comment>
<feature type="domain" description="p-hydroxybenzoic acid efflux pump subunit AaeA-like beta-barrel" evidence="8">
    <location>
        <begin position="218"/>
        <end position="314"/>
    </location>
</feature>